<dbReference type="Pfam" id="PF04134">
    <property type="entry name" value="DCC1-like"/>
    <property type="match status" value="1"/>
</dbReference>
<accession>A0A2T0MBA2</accession>
<dbReference type="PANTHER" id="PTHR33639">
    <property type="entry name" value="THIOL-DISULFIDE OXIDOREDUCTASE DCC"/>
    <property type="match status" value="1"/>
</dbReference>
<dbReference type="AlphaFoldDB" id="A0A2T0MBA2"/>
<dbReference type="InterPro" id="IPR052927">
    <property type="entry name" value="DCC_oxidoreductase"/>
</dbReference>
<gene>
    <name evidence="1" type="ORF">CLV81_3180</name>
</gene>
<dbReference type="OrthoDB" id="9785438at2"/>
<evidence type="ECO:0000313" key="2">
    <source>
        <dbReference type="Proteomes" id="UP000237640"/>
    </source>
</evidence>
<reference evidence="1 2" key="1">
    <citation type="submission" date="2018-03" db="EMBL/GenBank/DDBJ databases">
        <title>Genomic Encyclopedia of Archaeal and Bacterial Type Strains, Phase II (KMG-II): from individual species to whole genera.</title>
        <authorList>
            <person name="Goeker M."/>
        </authorList>
    </citation>
    <scope>NUCLEOTIDE SEQUENCE [LARGE SCALE GENOMIC DNA]</scope>
    <source>
        <strain evidence="1 2">DSM 25027</strain>
    </source>
</reference>
<dbReference type="GO" id="GO:0015035">
    <property type="term" value="F:protein-disulfide reductase activity"/>
    <property type="evidence" value="ECO:0007669"/>
    <property type="project" value="InterPro"/>
</dbReference>
<evidence type="ECO:0000313" key="1">
    <source>
        <dbReference type="EMBL" id="PRX54776.1"/>
    </source>
</evidence>
<proteinExistence type="predicted"/>
<organism evidence="1 2">
    <name type="scientific">Flagellimonas meridianipacifica</name>
    <dbReference type="NCBI Taxonomy" id="1080225"/>
    <lineage>
        <taxon>Bacteria</taxon>
        <taxon>Pseudomonadati</taxon>
        <taxon>Bacteroidota</taxon>
        <taxon>Flavobacteriia</taxon>
        <taxon>Flavobacteriales</taxon>
        <taxon>Flavobacteriaceae</taxon>
        <taxon>Flagellimonas</taxon>
    </lineage>
</organism>
<dbReference type="InterPro" id="IPR007263">
    <property type="entry name" value="DCC1-like"/>
</dbReference>
<dbReference type="RefSeq" id="WP_106146164.1">
    <property type="nucleotide sequence ID" value="NZ_PVYX01000002.1"/>
</dbReference>
<keyword evidence="2" id="KW-1185">Reference proteome</keyword>
<dbReference type="PANTHER" id="PTHR33639:SF2">
    <property type="entry name" value="DUF393 DOMAIN-CONTAINING PROTEIN"/>
    <property type="match status" value="1"/>
</dbReference>
<dbReference type="EMBL" id="PVYX01000002">
    <property type="protein sequence ID" value="PRX54776.1"/>
    <property type="molecule type" value="Genomic_DNA"/>
</dbReference>
<comment type="caution">
    <text evidence="1">The sequence shown here is derived from an EMBL/GenBank/DDBJ whole genome shotgun (WGS) entry which is preliminary data.</text>
</comment>
<name>A0A2T0MBA2_9FLAO</name>
<sequence>MEKNKKLILFDGVCNLCNGAIQFVIKRDKSDTFRYAALQSEIGEKLIKERGIDTTKIDSIILIEPGVAYYTKSDAALRIGQNFGGFWKGLAILTWIPRPIRDGVYDFIAKNRYRWFGRKDACMIPTPELQAKFLG</sequence>
<protein>
    <submittedName>
        <fullName evidence="1">Putative DCC family thiol-disulfide oxidoreductase YuxK</fullName>
    </submittedName>
</protein>
<dbReference type="Proteomes" id="UP000237640">
    <property type="component" value="Unassembled WGS sequence"/>
</dbReference>